<reference evidence="1 2" key="1">
    <citation type="submission" date="2012-03" db="EMBL/GenBank/DDBJ databases">
        <title>The Genome Sequence of Bartonella vinsonii subsp. arupensis OK-94-513.</title>
        <authorList>
            <consortium name="The Broad Institute Genome Sequencing Platform"/>
            <consortium name="The Broad Institute Genome Sequencing Center for Infectious Disease"/>
            <person name="Feldgarden M."/>
            <person name="Kirby J."/>
            <person name="Kosoy M."/>
            <person name="Birtles R."/>
            <person name="Probert W.S."/>
            <person name="Chiaraviglio L."/>
            <person name="Young S.K."/>
            <person name="Zeng Q."/>
            <person name="Gargeya S."/>
            <person name="Fitzgerald M."/>
            <person name="Haas B."/>
            <person name="Abouelleil A."/>
            <person name="Alvarado L."/>
            <person name="Arachchi H.M."/>
            <person name="Berlin A."/>
            <person name="Chapman S.B."/>
            <person name="Gearin G."/>
            <person name="Goldberg J."/>
            <person name="Griggs A."/>
            <person name="Gujja S."/>
            <person name="Hansen M."/>
            <person name="Heiman D."/>
            <person name="Howarth C."/>
            <person name="Larimer J."/>
            <person name="Lui A."/>
            <person name="MacDonald P.J.P."/>
            <person name="McCowen C."/>
            <person name="Montmayeur A."/>
            <person name="Murphy C."/>
            <person name="Neiman D."/>
            <person name="Pearson M."/>
            <person name="Priest M."/>
            <person name="Roberts A."/>
            <person name="Saif S."/>
            <person name="Shea T."/>
            <person name="Sisk P."/>
            <person name="Stolte C."/>
            <person name="Sykes S."/>
            <person name="Wortman J."/>
            <person name="Nusbaum C."/>
            <person name="Birren B."/>
        </authorList>
    </citation>
    <scope>NUCLEOTIDE SEQUENCE [LARGE SCALE GENOMIC DNA]</scope>
    <source>
        <strain evidence="1 2">OK-94-513</strain>
    </source>
</reference>
<organism evidence="1 2">
    <name type="scientific">Bartonella vinsonii subsp. arupensis OK-94-513</name>
    <dbReference type="NCBI Taxonomy" id="1094562"/>
    <lineage>
        <taxon>Bacteria</taxon>
        <taxon>Pseudomonadati</taxon>
        <taxon>Pseudomonadota</taxon>
        <taxon>Alphaproteobacteria</taxon>
        <taxon>Hyphomicrobiales</taxon>
        <taxon>Bartonellaceae</taxon>
        <taxon>Bartonella</taxon>
    </lineage>
</organism>
<dbReference type="Proteomes" id="UP000002304">
    <property type="component" value="Unassembled WGS sequence"/>
</dbReference>
<comment type="caution">
    <text evidence="1">The sequence shown here is derived from an EMBL/GenBank/DDBJ whole genome shotgun (WGS) entry which is preliminary data.</text>
</comment>
<dbReference type="EMBL" id="AILZ01000009">
    <property type="protein sequence ID" value="EJF89713.1"/>
    <property type="molecule type" value="Genomic_DNA"/>
</dbReference>
<accession>J0ZMJ4</accession>
<protein>
    <submittedName>
        <fullName evidence="1">Uncharacterized protein</fullName>
    </submittedName>
</protein>
<dbReference type="HOGENOM" id="CLU_3040784_0_0_5"/>
<proteinExistence type="predicted"/>
<evidence type="ECO:0000313" key="1">
    <source>
        <dbReference type="EMBL" id="EJF89713.1"/>
    </source>
</evidence>
<name>J0ZMJ4_BARVI</name>
<evidence type="ECO:0000313" key="2">
    <source>
        <dbReference type="Proteomes" id="UP000002304"/>
    </source>
</evidence>
<dbReference type="AlphaFoldDB" id="J0ZMJ4"/>
<gene>
    <name evidence="1" type="ORF">ME1_00483</name>
</gene>
<dbReference type="PATRIC" id="fig|1094562.3.peg.519"/>
<sequence length="54" mass="6056">MLSQGGIPKLCNVFKLAHVLQIFSSQDKLHEPLTFLAEMHGDSLFFAFSILSTF</sequence>